<dbReference type="GO" id="GO:0005737">
    <property type="term" value="C:cytoplasm"/>
    <property type="evidence" value="ECO:0007669"/>
    <property type="project" value="TreeGrafter"/>
</dbReference>
<name>A0AB40AGI9_DIOCR</name>
<dbReference type="GO" id="GO:0005524">
    <property type="term" value="F:ATP binding"/>
    <property type="evidence" value="ECO:0007669"/>
    <property type="project" value="UniProtKB-KW"/>
</dbReference>
<evidence type="ECO:0000256" key="5">
    <source>
        <dbReference type="ARBA" id="ARBA00022840"/>
    </source>
</evidence>
<dbReference type="GeneID" id="120249484"/>
<dbReference type="Pfam" id="PF00270">
    <property type="entry name" value="DEAD"/>
    <property type="match status" value="1"/>
</dbReference>
<dbReference type="InterPro" id="IPR011545">
    <property type="entry name" value="DEAD/DEAH_box_helicase_dom"/>
</dbReference>
<evidence type="ECO:0000256" key="6">
    <source>
        <dbReference type="ARBA" id="ARBA00034617"/>
    </source>
</evidence>
<accession>A0AB40AGI9</accession>
<dbReference type="SMART" id="SM00487">
    <property type="entry name" value="DEXDc"/>
    <property type="match status" value="1"/>
</dbReference>
<feature type="domain" description="Helicase C-terminal" evidence="11">
    <location>
        <begin position="539"/>
        <end position="703"/>
    </location>
</feature>
<dbReference type="Pfam" id="PF16124">
    <property type="entry name" value="RecQ_Zn_bind"/>
    <property type="match status" value="1"/>
</dbReference>
<dbReference type="FunFam" id="3.40.50.300:FF:001391">
    <property type="entry name" value="ATP-dependent DNA helicase"/>
    <property type="match status" value="1"/>
</dbReference>
<dbReference type="InterPro" id="IPR032284">
    <property type="entry name" value="RecQ_Zn-bd"/>
</dbReference>
<dbReference type="GO" id="GO:0043138">
    <property type="term" value="F:3'-5' DNA helicase activity"/>
    <property type="evidence" value="ECO:0007669"/>
    <property type="project" value="UniProtKB-EC"/>
</dbReference>
<keyword evidence="7" id="KW-0539">Nucleus</keyword>
<evidence type="ECO:0000313" key="12">
    <source>
        <dbReference type="Proteomes" id="UP001515500"/>
    </source>
</evidence>
<dbReference type="GO" id="GO:0003676">
    <property type="term" value="F:nucleic acid binding"/>
    <property type="evidence" value="ECO:0007669"/>
    <property type="project" value="InterPro"/>
</dbReference>
<dbReference type="SMART" id="SM00490">
    <property type="entry name" value="HELICc"/>
    <property type="match status" value="1"/>
</dbReference>
<dbReference type="CDD" id="cd17920">
    <property type="entry name" value="DEXHc_RecQ"/>
    <property type="match status" value="1"/>
</dbReference>
<evidence type="ECO:0000259" key="11">
    <source>
        <dbReference type="PROSITE" id="PS51194"/>
    </source>
</evidence>
<evidence type="ECO:0000313" key="13">
    <source>
        <dbReference type="RefSeq" id="XP_039113943.1"/>
    </source>
</evidence>
<dbReference type="PROSITE" id="PS51194">
    <property type="entry name" value="HELICASE_CTER"/>
    <property type="match status" value="1"/>
</dbReference>
<dbReference type="Gene3D" id="1.10.10.10">
    <property type="entry name" value="Winged helix-like DNA-binding domain superfamily/Winged helix DNA-binding domain"/>
    <property type="match status" value="1"/>
</dbReference>
<dbReference type="RefSeq" id="XP_039113943.1">
    <property type="nucleotide sequence ID" value="XM_039258009.1"/>
</dbReference>
<keyword evidence="5 7" id="KW-0067">ATP-binding</keyword>
<evidence type="ECO:0000256" key="2">
    <source>
        <dbReference type="ARBA" id="ARBA00022741"/>
    </source>
</evidence>
<dbReference type="GO" id="GO:0000724">
    <property type="term" value="P:double-strand break repair via homologous recombination"/>
    <property type="evidence" value="ECO:0007669"/>
    <property type="project" value="TreeGrafter"/>
</dbReference>
<evidence type="ECO:0000256" key="4">
    <source>
        <dbReference type="ARBA" id="ARBA00022806"/>
    </source>
</evidence>
<feature type="domain" description="UBA" evidence="9">
    <location>
        <begin position="6"/>
        <end position="47"/>
    </location>
</feature>
<dbReference type="SUPFAM" id="SSF52540">
    <property type="entry name" value="P-loop containing nucleoside triphosphate hydrolases"/>
    <property type="match status" value="1"/>
</dbReference>
<reference evidence="13" key="1">
    <citation type="submission" date="2025-08" db="UniProtKB">
        <authorList>
            <consortium name="RefSeq"/>
        </authorList>
    </citation>
    <scope>IDENTIFICATION</scope>
</reference>
<dbReference type="GO" id="GO:0005694">
    <property type="term" value="C:chromosome"/>
    <property type="evidence" value="ECO:0007669"/>
    <property type="project" value="TreeGrafter"/>
</dbReference>
<protein>
    <recommendedName>
        <fullName evidence="7">ATP-dependent DNA helicase</fullName>
        <ecNumber evidence="7">5.6.2.4</ecNumber>
    </recommendedName>
</protein>
<dbReference type="GO" id="GO:0005634">
    <property type="term" value="C:nucleus"/>
    <property type="evidence" value="ECO:0007669"/>
    <property type="project" value="UniProtKB-SubCell"/>
</dbReference>
<evidence type="ECO:0000259" key="9">
    <source>
        <dbReference type="PROSITE" id="PS50030"/>
    </source>
</evidence>
<dbReference type="GO" id="GO:0009378">
    <property type="term" value="F:four-way junction helicase activity"/>
    <property type="evidence" value="ECO:0007669"/>
    <property type="project" value="TreeGrafter"/>
</dbReference>
<evidence type="ECO:0000256" key="7">
    <source>
        <dbReference type="RuleBase" id="RU364117"/>
    </source>
</evidence>
<keyword evidence="3 7" id="KW-0378">Hydrolase</keyword>
<dbReference type="InterPro" id="IPR001650">
    <property type="entry name" value="Helicase_C-like"/>
</dbReference>
<dbReference type="Proteomes" id="UP001515500">
    <property type="component" value="Chromosome 19"/>
</dbReference>
<evidence type="ECO:0000256" key="8">
    <source>
        <dbReference type="SAM" id="MobiDB-lite"/>
    </source>
</evidence>
<dbReference type="Gene3D" id="3.40.50.300">
    <property type="entry name" value="P-loop containing nucleotide triphosphate hydrolases"/>
    <property type="match status" value="2"/>
</dbReference>
<evidence type="ECO:0000256" key="1">
    <source>
        <dbReference type="ARBA" id="ARBA00005446"/>
    </source>
</evidence>
<dbReference type="InterPro" id="IPR015940">
    <property type="entry name" value="UBA"/>
</dbReference>
<dbReference type="GO" id="GO:0016787">
    <property type="term" value="F:hydrolase activity"/>
    <property type="evidence" value="ECO:0007669"/>
    <property type="project" value="UniProtKB-KW"/>
</dbReference>
<sequence length="916" mass="102582">MVGNDDVSVDHVIGKLIEMGFEFDKAVKATEAVGPCLDDALEFILNGSCDRASAPDCCSTAPPRTLGRRRLKQSNITNHVFPSSRKKRNLSFGSCDASSSKHMKIQAQFEPATISSQRKFGVHVEAAKAVLTLQGKTNVVQPKLCSSWERKVSGILRKHFGFSSLKSFQKEALEAWLANRDCLVLAGTGSGKSLCFQIPALLSGKIVVVISPLISLMHDQCLKLAKHGVSACFLGSGQPDSSVEHKAMSGRYNIVYVCPETVLRLVAPLKRLAESHGIALFAIDEAHCISKWGHDFRPDYRRLSALRENFSTSRLKFLKFDIPLIALTATATIPVREDIVKSLHMSNDTKIILSSFFRPNLRFSVKHSRTSSESSYAKDFRVLIETYAVERRVTIKKSGCSNAIDEDEDSHVCCRSLDDSSSDGEESDEDSHVCCRSLDDSSSDGEESDEDSHVCCKSLDDSSSDGYKSCPYHRNCYCDYDGADGPDTDSTDDDSAFSRGKNKLRVEYLEDELSNALFVDDFDVSCGEFIGKPLSASYEFCEALVIPSKEASLEQGPTIVYVPTRKETLKVAEYLSRHGVRAAAYHAKLPKSHLRRVHDEFHCNQLQVVVATIAFGMGIDKSNVRRIIHYGWPQSLEAYYQEAGRAGRDGKLSDCTLYVDLSTIPALLPSQRSEERTKEAYRMLSECFRYGMNNSVCRARMLVKYFGEELTNNRCHLCDVCVSGSPKIQNLKEEAAIFLRVVQAEYMDVSAVYGENSNRNFLERPNFKTLVGKIRRRFHEYSASNQLWWQGLARILEDKGYIREGDDDKVHVCIKYPEPTKLGLKFLKSGEALYACPEADMLLSMKKKKPYSSFSDWGRGWADPEIRRQRLQQTKSGSGSLKRKMPSKRPPGDSNKVKRKKLKQEERASSLSTMIF</sequence>
<proteinExistence type="inferred from homology"/>
<dbReference type="PROSITE" id="PS50030">
    <property type="entry name" value="UBA"/>
    <property type="match status" value="1"/>
</dbReference>
<feature type="domain" description="Helicase ATP-binding" evidence="10">
    <location>
        <begin position="173"/>
        <end position="349"/>
    </location>
</feature>
<keyword evidence="12" id="KW-1185">Reference proteome</keyword>
<comment type="subcellular location">
    <subcellularLocation>
        <location evidence="7">Nucleus</location>
    </subcellularLocation>
</comment>
<dbReference type="PANTHER" id="PTHR13710:SF69">
    <property type="entry name" value="ATP-DEPENDENT DNA HELICASE Q-LIKE SIM"/>
    <property type="match status" value="1"/>
</dbReference>
<dbReference type="PROSITE" id="PS51192">
    <property type="entry name" value="HELICASE_ATP_BIND_1"/>
    <property type="match status" value="1"/>
</dbReference>
<dbReference type="InterPro" id="IPR036388">
    <property type="entry name" value="WH-like_DNA-bd_sf"/>
</dbReference>
<dbReference type="Pfam" id="PF00271">
    <property type="entry name" value="Helicase_C"/>
    <property type="match status" value="1"/>
</dbReference>
<evidence type="ECO:0000256" key="3">
    <source>
        <dbReference type="ARBA" id="ARBA00022801"/>
    </source>
</evidence>
<comment type="similarity">
    <text evidence="1 7">Belongs to the helicase family. RecQ subfamily.</text>
</comment>
<dbReference type="EC" id="5.6.2.4" evidence="7"/>
<comment type="catalytic activity">
    <reaction evidence="7">
        <text>ATP + H2O = ADP + phosphate + H(+)</text>
        <dbReference type="Rhea" id="RHEA:13065"/>
        <dbReference type="ChEBI" id="CHEBI:15377"/>
        <dbReference type="ChEBI" id="CHEBI:15378"/>
        <dbReference type="ChEBI" id="CHEBI:30616"/>
        <dbReference type="ChEBI" id="CHEBI:43474"/>
        <dbReference type="ChEBI" id="CHEBI:456216"/>
    </reaction>
</comment>
<comment type="catalytic activity">
    <reaction evidence="6 7">
        <text>Couples ATP hydrolysis with the unwinding of duplex DNA by translocating in the 3'-5' direction.</text>
        <dbReference type="EC" id="5.6.2.4"/>
    </reaction>
</comment>
<dbReference type="FunFam" id="3.40.50.300:FF:001456">
    <property type="entry name" value="ATP-dependent DNA helicase"/>
    <property type="match status" value="1"/>
</dbReference>
<dbReference type="InterPro" id="IPR004589">
    <property type="entry name" value="DNA_helicase_ATP-dep_RecQ"/>
</dbReference>
<dbReference type="PANTHER" id="PTHR13710">
    <property type="entry name" value="DNA HELICASE RECQ FAMILY MEMBER"/>
    <property type="match status" value="1"/>
</dbReference>
<dbReference type="InterPro" id="IPR027417">
    <property type="entry name" value="P-loop_NTPase"/>
</dbReference>
<dbReference type="InterPro" id="IPR014001">
    <property type="entry name" value="Helicase_ATP-bd"/>
</dbReference>
<dbReference type="AlphaFoldDB" id="A0AB40AGI9"/>
<keyword evidence="4 7" id="KW-0347">Helicase</keyword>
<feature type="region of interest" description="Disordered" evidence="8">
    <location>
        <begin position="870"/>
        <end position="916"/>
    </location>
</feature>
<keyword evidence="2 7" id="KW-0547">Nucleotide-binding</keyword>
<dbReference type="NCBIfam" id="TIGR00614">
    <property type="entry name" value="recQ_fam"/>
    <property type="match status" value="1"/>
</dbReference>
<gene>
    <name evidence="13" type="primary">LOC120249484</name>
</gene>
<evidence type="ECO:0000259" key="10">
    <source>
        <dbReference type="PROSITE" id="PS51192"/>
    </source>
</evidence>
<organism evidence="12 13">
    <name type="scientific">Dioscorea cayennensis subsp. rotundata</name>
    <name type="common">White Guinea yam</name>
    <name type="synonym">Dioscorea rotundata</name>
    <dbReference type="NCBI Taxonomy" id="55577"/>
    <lineage>
        <taxon>Eukaryota</taxon>
        <taxon>Viridiplantae</taxon>
        <taxon>Streptophyta</taxon>
        <taxon>Embryophyta</taxon>
        <taxon>Tracheophyta</taxon>
        <taxon>Spermatophyta</taxon>
        <taxon>Magnoliopsida</taxon>
        <taxon>Liliopsida</taxon>
        <taxon>Dioscoreales</taxon>
        <taxon>Dioscoreaceae</taxon>
        <taxon>Dioscorea</taxon>
    </lineage>
</organism>